<organism evidence="1 2">
    <name type="scientific">Brevibacillus agri</name>
    <dbReference type="NCBI Taxonomy" id="51101"/>
    <lineage>
        <taxon>Bacteria</taxon>
        <taxon>Bacillati</taxon>
        <taxon>Bacillota</taxon>
        <taxon>Bacilli</taxon>
        <taxon>Bacillales</taxon>
        <taxon>Paenibacillaceae</taxon>
        <taxon>Brevibacillus</taxon>
    </lineage>
</organism>
<comment type="caution">
    <text evidence="1">The sequence shown here is derived from an EMBL/GenBank/DDBJ whole genome shotgun (WGS) entry which is preliminary data.</text>
</comment>
<gene>
    <name evidence="1" type="ORF">BAG01nite_41500</name>
</gene>
<proteinExistence type="predicted"/>
<evidence type="ECO:0000313" key="2">
    <source>
        <dbReference type="Proteomes" id="UP000317180"/>
    </source>
</evidence>
<dbReference type="GeneID" id="82813686"/>
<accession>A0ABQ0SWR6</accession>
<dbReference type="EMBL" id="BJOD01000057">
    <property type="protein sequence ID" value="GED28048.1"/>
    <property type="molecule type" value="Genomic_DNA"/>
</dbReference>
<sequence>MQLNPNSTAPDRVQAFVDTFKRAAEDASDECYGLPVKLILAMGGRVRLGNWTTQRDNQNWSNMKYVSSTNPPGNLGKGKNGWAVFCGRTSHAKSFANFFIKNARYSGLIDYLQFTNSPSPTKCLRFIADAGYGGADALLLR</sequence>
<dbReference type="RefSeq" id="WP_129552259.1">
    <property type="nucleotide sequence ID" value="NZ_BJOD01000057.1"/>
</dbReference>
<reference evidence="1 2" key="1">
    <citation type="submission" date="2019-06" db="EMBL/GenBank/DDBJ databases">
        <title>Whole genome shotgun sequence of Brevibacillus agri NBRC 15538.</title>
        <authorList>
            <person name="Hosoyama A."/>
            <person name="Uohara A."/>
            <person name="Ohji S."/>
            <person name="Ichikawa N."/>
        </authorList>
    </citation>
    <scope>NUCLEOTIDE SEQUENCE [LARGE SCALE GENOMIC DNA]</scope>
    <source>
        <strain evidence="1 2">NBRC 15538</strain>
    </source>
</reference>
<evidence type="ECO:0008006" key="3">
    <source>
        <dbReference type="Google" id="ProtNLM"/>
    </source>
</evidence>
<name>A0ABQ0SWR6_9BACL</name>
<dbReference type="Proteomes" id="UP000317180">
    <property type="component" value="Unassembled WGS sequence"/>
</dbReference>
<keyword evidence="2" id="KW-1185">Reference proteome</keyword>
<evidence type="ECO:0000313" key="1">
    <source>
        <dbReference type="EMBL" id="GED28048.1"/>
    </source>
</evidence>
<protein>
    <recommendedName>
        <fullName evidence="3">DDE Tnp4 domain-containing protein</fullName>
    </recommendedName>
</protein>